<feature type="signal peptide" evidence="1">
    <location>
        <begin position="1"/>
        <end position="15"/>
    </location>
</feature>
<protein>
    <recommendedName>
        <fullName evidence="5">Secreted protein</fullName>
    </recommendedName>
</protein>
<sequence>MQTFYFALLLSKVKALCLMISPSGVVARYLHRTSNLRLDGFDHRFRRFYPINISAQNFILRCFSFQLTVELSFSFQLIAE</sequence>
<dbReference type="VEuPathDB" id="VectorBase:ISCI004154"/>
<evidence type="ECO:0008006" key="5">
    <source>
        <dbReference type="Google" id="ProtNLM"/>
    </source>
</evidence>
<organism>
    <name type="scientific">Ixodes scapularis</name>
    <name type="common">Black-legged tick</name>
    <name type="synonym">Deer tick</name>
    <dbReference type="NCBI Taxonomy" id="6945"/>
    <lineage>
        <taxon>Eukaryota</taxon>
        <taxon>Metazoa</taxon>
        <taxon>Ecdysozoa</taxon>
        <taxon>Arthropoda</taxon>
        <taxon>Chelicerata</taxon>
        <taxon>Arachnida</taxon>
        <taxon>Acari</taxon>
        <taxon>Parasitiformes</taxon>
        <taxon>Ixodida</taxon>
        <taxon>Ixodoidea</taxon>
        <taxon>Ixodidae</taxon>
        <taxon>Ixodinae</taxon>
        <taxon>Ixodes</taxon>
    </lineage>
</organism>
<feature type="chain" id="PRO_5014568025" description="Secreted protein" evidence="1">
    <location>
        <begin position="16"/>
        <end position="80"/>
    </location>
</feature>
<dbReference type="PaxDb" id="6945-B7PHA8"/>
<evidence type="ECO:0000313" key="3">
    <source>
        <dbReference type="EnsemblMetazoa" id="ISCW004154-PA"/>
    </source>
</evidence>
<dbReference type="HOGENOM" id="CLU_2592420_0_0_1"/>
<dbReference type="EMBL" id="ABJB010497886">
    <property type="status" value="NOT_ANNOTATED_CDS"/>
    <property type="molecule type" value="Genomic_DNA"/>
</dbReference>
<reference evidence="3" key="2">
    <citation type="submission" date="2020-05" db="UniProtKB">
        <authorList>
            <consortium name="EnsemblMetazoa"/>
        </authorList>
    </citation>
    <scope>IDENTIFICATION</scope>
    <source>
        <strain evidence="3">wikel</strain>
    </source>
</reference>
<dbReference type="VEuPathDB" id="VectorBase:ISCW004154"/>
<keyword evidence="1" id="KW-0732">Signal</keyword>
<accession>B7PHA8</accession>
<evidence type="ECO:0000313" key="4">
    <source>
        <dbReference type="Proteomes" id="UP000001555"/>
    </source>
</evidence>
<gene>
    <name evidence="2" type="ORF">IscW_ISCW004154</name>
</gene>
<keyword evidence="4" id="KW-1185">Reference proteome</keyword>
<name>B7PHA8_IXOSC</name>
<reference evidence="2 4" key="1">
    <citation type="submission" date="2008-03" db="EMBL/GenBank/DDBJ databases">
        <title>Annotation of Ixodes scapularis.</title>
        <authorList>
            <consortium name="Ixodes scapularis Genome Project Consortium"/>
            <person name="Caler E."/>
            <person name="Hannick L.I."/>
            <person name="Bidwell S."/>
            <person name="Joardar V."/>
            <person name="Thiagarajan M."/>
            <person name="Amedeo P."/>
            <person name="Galinsky K.J."/>
            <person name="Schobel S."/>
            <person name="Inman J."/>
            <person name="Hostetler J."/>
            <person name="Miller J."/>
            <person name="Hammond M."/>
            <person name="Megy K."/>
            <person name="Lawson D."/>
            <person name="Kodira C."/>
            <person name="Sutton G."/>
            <person name="Meyer J."/>
            <person name="Hill C.A."/>
            <person name="Birren B."/>
            <person name="Nene V."/>
            <person name="Collins F."/>
            <person name="Alarcon-Chaidez F."/>
            <person name="Wikel S."/>
            <person name="Strausberg R."/>
        </authorList>
    </citation>
    <scope>NUCLEOTIDE SEQUENCE [LARGE SCALE GENOMIC DNA]</scope>
    <source>
        <strain evidence="4">Wikel</strain>
        <strain evidence="2">Wikel colony</strain>
    </source>
</reference>
<dbReference type="Proteomes" id="UP000001555">
    <property type="component" value="Unassembled WGS sequence"/>
</dbReference>
<evidence type="ECO:0000256" key="1">
    <source>
        <dbReference type="SAM" id="SignalP"/>
    </source>
</evidence>
<dbReference type="EMBL" id="DS711839">
    <property type="protein sequence ID" value="EEC05980.1"/>
    <property type="molecule type" value="Genomic_DNA"/>
</dbReference>
<dbReference type="InParanoid" id="B7PHA8"/>
<dbReference type="AlphaFoldDB" id="B7PHA8"/>
<dbReference type="EnsemblMetazoa" id="ISCW004154-RA">
    <property type="protein sequence ID" value="ISCW004154-PA"/>
    <property type="gene ID" value="ISCW004154"/>
</dbReference>
<evidence type="ECO:0000313" key="2">
    <source>
        <dbReference type="EMBL" id="EEC05980.1"/>
    </source>
</evidence>
<proteinExistence type="predicted"/>